<gene>
    <name evidence="2" type="ORF">GCM10010121_031620</name>
</gene>
<name>A0A917KKR9_9ACTN</name>
<protein>
    <recommendedName>
        <fullName evidence="1">DUF5753 domain-containing protein</fullName>
    </recommendedName>
</protein>
<accession>A0A917KKR9</accession>
<proteinExistence type="predicted"/>
<evidence type="ECO:0000259" key="1">
    <source>
        <dbReference type="Pfam" id="PF19054"/>
    </source>
</evidence>
<evidence type="ECO:0000313" key="3">
    <source>
        <dbReference type="Proteomes" id="UP000657574"/>
    </source>
</evidence>
<dbReference type="Proteomes" id="UP000657574">
    <property type="component" value="Unassembled WGS sequence"/>
</dbReference>
<dbReference type="InterPro" id="IPR043917">
    <property type="entry name" value="DUF5753"/>
</dbReference>
<feature type="domain" description="DUF5753" evidence="1">
    <location>
        <begin position="2"/>
        <end position="148"/>
    </location>
</feature>
<dbReference type="Pfam" id="PF19054">
    <property type="entry name" value="DUF5753"/>
    <property type="match status" value="1"/>
</dbReference>
<evidence type="ECO:0000313" key="2">
    <source>
        <dbReference type="EMBL" id="GGJ18315.1"/>
    </source>
</evidence>
<organism evidence="2 3">
    <name type="scientific">Streptomyces brasiliensis</name>
    <dbReference type="NCBI Taxonomy" id="1954"/>
    <lineage>
        <taxon>Bacteria</taxon>
        <taxon>Bacillati</taxon>
        <taxon>Actinomycetota</taxon>
        <taxon>Actinomycetes</taxon>
        <taxon>Kitasatosporales</taxon>
        <taxon>Streptomycetaceae</taxon>
        <taxon>Streptomyces</taxon>
    </lineage>
</organism>
<dbReference type="AlphaFoldDB" id="A0A917KKR9"/>
<dbReference type="RefSeq" id="WP_189311803.1">
    <property type="nucleotide sequence ID" value="NZ_BMQA01000008.1"/>
</dbReference>
<comment type="caution">
    <text evidence="2">The sequence shown here is derived from an EMBL/GenBank/DDBJ whole genome shotgun (WGS) entry which is preliminary data.</text>
</comment>
<reference evidence="2" key="1">
    <citation type="journal article" date="2014" name="Int. J. Syst. Evol. Microbiol.">
        <title>Complete genome sequence of Corynebacterium casei LMG S-19264T (=DSM 44701T), isolated from a smear-ripened cheese.</title>
        <authorList>
            <consortium name="US DOE Joint Genome Institute (JGI-PGF)"/>
            <person name="Walter F."/>
            <person name="Albersmeier A."/>
            <person name="Kalinowski J."/>
            <person name="Ruckert C."/>
        </authorList>
    </citation>
    <scope>NUCLEOTIDE SEQUENCE</scope>
    <source>
        <strain evidence="2">JCM 3086</strain>
    </source>
</reference>
<sequence>MRSSVRSSPPLQQYEIEHRLTHRNKRQGILHRDNPTPYTATVHEAALRMGFGGRHFAAAQLKRFIDMNELDHVTVRAIPFGKASFHGTGQGIDYVRDAVPQLDTVQLDAHHGCEFLDSEAQLSNCRSAAHHMEGSALSPEAPRDLIQRIAHDL</sequence>
<reference evidence="2" key="2">
    <citation type="submission" date="2020-09" db="EMBL/GenBank/DDBJ databases">
        <authorList>
            <person name="Sun Q."/>
            <person name="Ohkuma M."/>
        </authorList>
    </citation>
    <scope>NUCLEOTIDE SEQUENCE</scope>
    <source>
        <strain evidence="2">JCM 3086</strain>
    </source>
</reference>
<dbReference type="EMBL" id="BMQA01000008">
    <property type="protein sequence ID" value="GGJ18315.1"/>
    <property type="molecule type" value="Genomic_DNA"/>
</dbReference>
<keyword evidence="3" id="KW-1185">Reference proteome</keyword>